<evidence type="ECO:0000313" key="3">
    <source>
        <dbReference type="Proteomes" id="UP000050523"/>
    </source>
</evidence>
<reference evidence="2 3" key="1">
    <citation type="submission" date="2015-09" db="EMBL/GenBank/DDBJ databases">
        <title>Genome announcement of multiple Pseudomonas syringae strains.</title>
        <authorList>
            <person name="Thakur S."/>
            <person name="Wang P.W."/>
            <person name="Gong Y."/>
            <person name="Weir B.S."/>
            <person name="Guttman D.S."/>
        </authorList>
    </citation>
    <scope>NUCLEOTIDE SEQUENCE [LARGE SCALE GENOMIC DNA]</scope>
    <source>
        <strain evidence="2 3">ICMP9151</strain>
    </source>
</reference>
<dbReference type="Proteomes" id="UP000050523">
    <property type="component" value="Unassembled WGS sequence"/>
</dbReference>
<sequence>MEHQNMISFNSLQRHLDNSSNRAQTNMEDAAMQASESGSIEDMQAFNDAQQQADVANIAVNESLRAKHGITKAIIDGIQ</sequence>
<dbReference type="Pfam" id="PF06266">
    <property type="entry name" value="HrpF"/>
    <property type="match status" value="1"/>
</dbReference>
<protein>
    <submittedName>
        <fullName evidence="2">Type III secretion protein HrpF</fullName>
    </submittedName>
</protein>
<organism evidence="2 3">
    <name type="scientific">Pseudomonas tremae</name>
    <dbReference type="NCBI Taxonomy" id="200454"/>
    <lineage>
        <taxon>Bacteria</taxon>
        <taxon>Pseudomonadati</taxon>
        <taxon>Pseudomonadota</taxon>
        <taxon>Gammaproteobacteria</taxon>
        <taxon>Pseudomonadales</taxon>
        <taxon>Pseudomonadaceae</taxon>
        <taxon>Pseudomonas</taxon>
    </lineage>
</organism>
<feature type="compositionally biased region" description="Polar residues" evidence="1">
    <location>
        <begin position="1"/>
        <end position="27"/>
    </location>
</feature>
<dbReference type="EMBL" id="LJRO01000428">
    <property type="protein sequence ID" value="KPY93054.1"/>
    <property type="molecule type" value="Genomic_DNA"/>
</dbReference>
<evidence type="ECO:0000256" key="1">
    <source>
        <dbReference type="SAM" id="MobiDB-lite"/>
    </source>
</evidence>
<dbReference type="InterPro" id="IPR009371">
    <property type="entry name" value="T3SS_HrpF"/>
</dbReference>
<dbReference type="AlphaFoldDB" id="A0AA40P0T2"/>
<gene>
    <name evidence="2" type="ORF">ALO43_02029</name>
</gene>
<proteinExistence type="predicted"/>
<evidence type="ECO:0000313" key="2">
    <source>
        <dbReference type="EMBL" id="KPY93054.1"/>
    </source>
</evidence>
<name>A0AA40P0T2_9PSED</name>
<comment type="caution">
    <text evidence="2">The sequence shown here is derived from an EMBL/GenBank/DDBJ whole genome shotgun (WGS) entry which is preliminary data.</text>
</comment>
<feature type="region of interest" description="Disordered" evidence="1">
    <location>
        <begin position="1"/>
        <end position="37"/>
    </location>
</feature>
<accession>A0AA40P0T2</accession>